<feature type="transmembrane region" description="Helical" evidence="1">
    <location>
        <begin position="99"/>
        <end position="122"/>
    </location>
</feature>
<comment type="caution">
    <text evidence="2">The sequence shown here is derived from an EMBL/GenBank/DDBJ whole genome shotgun (WGS) entry which is preliminary data.</text>
</comment>
<sequence length="245" mass="22870">MTAVLVRAIGAGPAGACTVDLVAGVVAIAVVDLATGLTDLVAEGVGLTAVLVPAIGAGPAGAWTVDLVAWVAAVAVAGLTVALGVLVATGAGFAPVVGVGLTVALGAFAAIGAGFATVVVLATEGWPTGAFAGATALVTEVVLDAGAGFAAVDWTFGRIAPARAASVWVGLRGTSLGLTGALRGVCGATAGTAVGFACVLAPAVAALAGSAAPLVPAGCLIDEVVLVPAVGLCALLPGFGAAEAV</sequence>
<evidence type="ECO:0000313" key="2">
    <source>
        <dbReference type="EMBL" id="TMQ61705.1"/>
    </source>
</evidence>
<dbReference type="EMBL" id="VBOY01000162">
    <property type="protein sequence ID" value="TMQ61705.1"/>
    <property type="molecule type" value="Genomic_DNA"/>
</dbReference>
<reference evidence="2 3" key="1">
    <citation type="journal article" date="2019" name="Nat. Microbiol.">
        <title>Mediterranean grassland soil C-N compound turnover is dependent on rainfall and depth, and is mediated by genomically divergent microorganisms.</title>
        <authorList>
            <person name="Diamond S."/>
            <person name="Andeer P.F."/>
            <person name="Li Z."/>
            <person name="Crits-Christoph A."/>
            <person name="Burstein D."/>
            <person name="Anantharaman K."/>
            <person name="Lane K.R."/>
            <person name="Thomas B.C."/>
            <person name="Pan C."/>
            <person name="Northen T.R."/>
            <person name="Banfield J.F."/>
        </authorList>
    </citation>
    <scope>NUCLEOTIDE SEQUENCE [LARGE SCALE GENOMIC DNA]</scope>
    <source>
        <strain evidence="2">WS_8</strain>
    </source>
</reference>
<keyword evidence="1" id="KW-0812">Transmembrane</keyword>
<feature type="transmembrane region" description="Helical" evidence="1">
    <location>
        <begin position="40"/>
        <end position="60"/>
    </location>
</feature>
<organism evidence="2 3">
    <name type="scientific">Eiseniibacteriota bacterium</name>
    <dbReference type="NCBI Taxonomy" id="2212470"/>
    <lineage>
        <taxon>Bacteria</taxon>
        <taxon>Candidatus Eiseniibacteriota</taxon>
    </lineage>
</organism>
<protein>
    <submittedName>
        <fullName evidence="2">Uncharacterized protein</fullName>
    </submittedName>
</protein>
<accession>A0A538TDH0</accession>
<keyword evidence="1" id="KW-0472">Membrane</keyword>
<dbReference type="AlphaFoldDB" id="A0A538TDH0"/>
<keyword evidence="1" id="KW-1133">Transmembrane helix</keyword>
<evidence type="ECO:0000313" key="3">
    <source>
        <dbReference type="Proteomes" id="UP000316609"/>
    </source>
</evidence>
<name>A0A538TDH0_UNCEI</name>
<evidence type="ECO:0000256" key="1">
    <source>
        <dbReference type="SAM" id="Phobius"/>
    </source>
</evidence>
<gene>
    <name evidence="2" type="ORF">E6K78_12500</name>
</gene>
<feature type="transmembrane region" description="Helical" evidence="1">
    <location>
        <begin position="67"/>
        <end position="93"/>
    </location>
</feature>
<proteinExistence type="predicted"/>
<feature type="non-terminal residue" evidence="2">
    <location>
        <position position="245"/>
    </location>
</feature>
<dbReference type="Proteomes" id="UP000316609">
    <property type="component" value="Unassembled WGS sequence"/>
</dbReference>